<keyword evidence="2" id="KW-0238">DNA-binding</keyword>
<keyword evidence="3" id="KW-1185">Reference proteome</keyword>
<dbReference type="Pfam" id="PF02583">
    <property type="entry name" value="Trns_repr_metal"/>
    <property type="match status" value="1"/>
</dbReference>
<dbReference type="GO" id="GO:0003677">
    <property type="term" value="F:DNA binding"/>
    <property type="evidence" value="ECO:0007669"/>
    <property type="project" value="UniProtKB-KW"/>
</dbReference>
<gene>
    <name evidence="2" type="ORF">SAMN05421731_10758</name>
</gene>
<evidence type="ECO:0000313" key="2">
    <source>
        <dbReference type="EMBL" id="SNX45971.1"/>
    </source>
</evidence>
<comment type="similarity">
    <text evidence="1">Belongs to the FrmR/RcnR family.</text>
</comment>
<dbReference type="OrthoDB" id="9806052at2"/>
<dbReference type="PANTHER" id="PTHR33677">
    <property type="entry name" value="TRANSCRIPTIONAL REPRESSOR FRMR-RELATED"/>
    <property type="match status" value="1"/>
</dbReference>
<dbReference type="CDD" id="cd10153">
    <property type="entry name" value="RcnR-FrmR-like_DUF156"/>
    <property type="match status" value="1"/>
</dbReference>
<evidence type="ECO:0000313" key="3">
    <source>
        <dbReference type="Proteomes" id="UP000219042"/>
    </source>
</evidence>
<dbReference type="InterPro" id="IPR003735">
    <property type="entry name" value="Metal_Tscrpt_repr"/>
</dbReference>
<evidence type="ECO:0000256" key="1">
    <source>
        <dbReference type="ARBA" id="ARBA00005260"/>
    </source>
</evidence>
<dbReference type="AlphaFoldDB" id="A0A240EBQ4"/>
<accession>A0A240EBQ4</accession>
<dbReference type="GO" id="GO:0046872">
    <property type="term" value="F:metal ion binding"/>
    <property type="evidence" value="ECO:0007669"/>
    <property type="project" value="InterPro"/>
</dbReference>
<reference evidence="3" key="1">
    <citation type="submission" date="2016-09" db="EMBL/GenBank/DDBJ databases">
        <authorList>
            <person name="Varghese N."/>
            <person name="Submissions S."/>
        </authorList>
    </citation>
    <scope>NUCLEOTIDE SEQUENCE [LARGE SCALE GENOMIC DNA]</scope>
    <source>
        <strain evidence="3">ANC 4466</strain>
    </source>
</reference>
<name>A0A240EBQ4_9GAMM</name>
<dbReference type="Gene3D" id="1.20.58.1000">
    <property type="entry name" value="Metal-sensitive repressor, helix protomer"/>
    <property type="match status" value="1"/>
</dbReference>
<sequence>MPKQIEDKKKILVRVKKIQGQVQAIERALEGDTPCAAILQQICAIRGAMNGLMTELLEVHLKDTLVAGESTEQQRHDELSDISKILKSYLK</sequence>
<dbReference type="InterPro" id="IPR038390">
    <property type="entry name" value="Metal_Tscrpt_repr_sf"/>
</dbReference>
<dbReference type="GO" id="GO:0045892">
    <property type="term" value="P:negative regulation of DNA-templated transcription"/>
    <property type="evidence" value="ECO:0007669"/>
    <property type="project" value="UniProtKB-ARBA"/>
</dbReference>
<protein>
    <submittedName>
        <fullName evidence="2">DNA-binding transcriptional regulator, FrmR family</fullName>
    </submittedName>
</protein>
<dbReference type="RefSeq" id="WP_097079727.1">
    <property type="nucleotide sequence ID" value="NZ_BAABHT010000016.1"/>
</dbReference>
<dbReference type="PANTHER" id="PTHR33677:SF5">
    <property type="entry name" value="TRANSCRIPTIONAL REPRESSOR FRMR"/>
    <property type="match status" value="1"/>
</dbReference>
<proteinExistence type="inferred from homology"/>
<dbReference type="EMBL" id="OANT01000007">
    <property type="protein sequence ID" value="SNX45971.1"/>
    <property type="molecule type" value="Genomic_DNA"/>
</dbReference>
<organism evidence="2 3">
    <name type="scientific">Acinetobacter puyangensis</name>
    <dbReference type="NCBI Taxonomy" id="1096779"/>
    <lineage>
        <taxon>Bacteria</taxon>
        <taxon>Pseudomonadati</taxon>
        <taxon>Pseudomonadota</taxon>
        <taxon>Gammaproteobacteria</taxon>
        <taxon>Moraxellales</taxon>
        <taxon>Moraxellaceae</taxon>
        <taxon>Acinetobacter</taxon>
    </lineage>
</organism>
<dbReference type="Proteomes" id="UP000219042">
    <property type="component" value="Unassembled WGS sequence"/>
</dbReference>